<organism evidence="2 3">
    <name type="scientific">Hibiscus sabdariffa</name>
    <name type="common">roselle</name>
    <dbReference type="NCBI Taxonomy" id="183260"/>
    <lineage>
        <taxon>Eukaryota</taxon>
        <taxon>Viridiplantae</taxon>
        <taxon>Streptophyta</taxon>
        <taxon>Embryophyta</taxon>
        <taxon>Tracheophyta</taxon>
        <taxon>Spermatophyta</taxon>
        <taxon>Magnoliopsida</taxon>
        <taxon>eudicotyledons</taxon>
        <taxon>Gunneridae</taxon>
        <taxon>Pentapetalae</taxon>
        <taxon>rosids</taxon>
        <taxon>malvids</taxon>
        <taxon>Malvales</taxon>
        <taxon>Malvaceae</taxon>
        <taxon>Malvoideae</taxon>
        <taxon>Hibiscus</taxon>
    </lineage>
</organism>
<dbReference type="EMBL" id="JBBPBN010000010">
    <property type="protein sequence ID" value="KAK9030345.1"/>
    <property type="molecule type" value="Genomic_DNA"/>
</dbReference>
<feature type="region of interest" description="Disordered" evidence="1">
    <location>
        <begin position="49"/>
        <end position="77"/>
    </location>
</feature>
<dbReference type="Proteomes" id="UP001396334">
    <property type="component" value="Unassembled WGS sequence"/>
</dbReference>
<sequence>MAPVSPRGFCRTFVGGQTSRRPMVLPPEFWSFEKKQDFLKGYKVKGDAAEERELERPSASTGATVSPFPSPSAETFC</sequence>
<comment type="caution">
    <text evidence="2">The sequence shown here is derived from an EMBL/GenBank/DDBJ whole genome shotgun (WGS) entry which is preliminary data.</text>
</comment>
<reference evidence="2 3" key="1">
    <citation type="journal article" date="2024" name="G3 (Bethesda)">
        <title>Genome assembly of Hibiscus sabdariffa L. provides insights into metabolisms of medicinal natural products.</title>
        <authorList>
            <person name="Kim T."/>
        </authorList>
    </citation>
    <scope>NUCLEOTIDE SEQUENCE [LARGE SCALE GENOMIC DNA]</scope>
    <source>
        <strain evidence="2">TK-2024</strain>
        <tissue evidence="2">Old leaves</tissue>
    </source>
</reference>
<gene>
    <name evidence="2" type="ORF">V6N11_031772</name>
</gene>
<evidence type="ECO:0000313" key="3">
    <source>
        <dbReference type="Proteomes" id="UP001396334"/>
    </source>
</evidence>
<protein>
    <submittedName>
        <fullName evidence="2">Uncharacterized protein</fullName>
    </submittedName>
</protein>
<keyword evidence="3" id="KW-1185">Reference proteome</keyword>
<accession>A0ABR2SYM6</accession>
<evidence type="ECO:0000256" key="1">
    <source>
        <dbReference type="SAM" id="MobiDB-lite"/>
    </source>
</evidence>
<proteinExistence type="predicted"/>
<name>A0ABR2SYM6_9ROSI</name>
<evidence type="ECO:0000313" key="2">
    <source>
        <dbReference type="EMBL" id="KAK9030345.1"/>
    </source>
</evidence>